<reference evidence="1 2" key="1">
    <citation type="submission" date="2015-09" db="EMBL/GenBank/DDBJ databases">
        <title>Trachymyrmex zeteki WGS genome.</title>
        <authorList>
            <person name="Nygaard S."/>
            <person name="Hu H."/>
            <person name="Boomsma J."/>
            <person name="Zhang G."/>
        </authorList>
    </citation>
    <scope>NUCLEOTIDE SEQUENCE [LARGE SCALE GENOMIC DNA]</scope>
    <source>
        <strain evidence="1">Tzet28-1</strain>
        <tissue evidence="1">Whole body</tissue>
    </source>
</reference>
<dbReference type="Proteomes" id="UP000075809">
    <property type="component" value="Unassembled WGS sequence"/>
</dbReference>
<sequence length="188" mass="22028">MYENNKARETFMQEAILPVLNPKCEKRRQKIIPCKSESFLRFENCVIIHDIRYRNSHRIDLGIGIKAGQFCTHRIKEFWEKFCEESNFPLYRVRESAPEESSRPEVATGRCRNKSEIWCALCEVNKDPVSRCGSESAECRSKDSRRCRKDRYHSSGSIRNGRSRVCGMHAKSARYRTDIRSVENLVPF</sequence>
<dbReference type="AlphaFoldDB" id="A0A151XI97"/>
<accession>A0A151XI97</accession>
<evidence type="ECO:0000313" key="2">
    <source>
        <dbReference type="Proteomes" id="UP000075809"/>
    </source>
</evidence>
<dbReference type="EMBL" id="KQ982080">
    <property type="protein sequence ID" value="KYQ60126.1"/>
    <property type="molecule type" value="Genomic_DNA"/>
</dbReference>
<proteinExistence type="predicted"/>
<keyword evidence="2" id="KW-1185">Reference proteome</keyword>
<gene>
    <name evidence="1" type="ORF">ALC60_00532</name>
</gene>
<organism evidence="1 2">
    <name type="scientific">Mycetomoellerius zeteki</name>
    <dbReference type="NCBI Taxonomy" id="64791"/>
    <lineage>
        <taxon>Eukaryota</taxon>
        <taxon>Metazoa</taxon>
        <taxon>Ecdysozoa</taxon>
        <taxon>Arthropoda</taxon>
        <taxon>Hexapoda</taxon>
        <taxon>Insecta</taxon>
        <taxon>Pterygota</taxon>
        <taxon>Neoptera</taxon>
        <taxon>Endopterygota</taxon>
        <taxon>Hymenoptera</taxon>
        <taxon>Apocrita</taxon>
        <taxon>Aculeata</taxon>
        <taxon>Formicoidea</taxon>
        <taxon>Formicidae</taxon>
        <taxon>Myrmicinae</taxon>
        <taxon>Mycetomoellerius</taxon>
    </lineage>
</organism>
<evidence type="ECO:0000313" key="1">
    <source>
        <dbReference type="EMBL" id="KYQ60126.1"/>
    </source>
</evidence>
<name>A0A151XI97_9HYME</name>
<protein>
    <submittedName>
        <fullName evidence="1">Uncharacterized protein</fullName>
    </submittedName>
</protein>